<dbReference type="GO" id="GO:0005975">
    <property type="term" value="P:carbohydrate metabolic process"/>
    <property type="evidence" value="ECO:0007669"/>
    <property type="project" value="UniProtKB-ARBA"/>
</dbReference>
<proteinExistence type="inferred from homology"/>
<name>A0A367FL16_9ACTN</name>
<organism evidence="6 7">
    <name type="scientific">Sphaerisporangium album</name>
    <dbReference type="NCBI Taxonomy" id="509200"/>
    <lineage>
        <taxon>Bacteria</taxon>
        <taxon>Bacillati</taxon>
        <taxon>Actinomycetota</taxon>
        <taxon>Actinomycetes</taxon>
        <taxon>Streptosporangiales</taxon>
        <taxon>Streptosporangiaceae</taxon>
        <taxon>Sphaerisporangium</taxon>
    </lineage>
</organism>
<dbReference type="Proteomes" id="UP000253094">
    <property type="component" value="Unassembled WGS sequence"/>
</dbReference>
<evidence type="ECO:0000256" key="2">
    <source>
        <dbReference type="ARBA" id="ARBA00022729"/>
    </source>
</evidence>
<keyword evidence="2" id="KW-0732">Signal</keyword>
<feature type="transmembrane region" description="Helical" evidence="4">
    <location>
        <begin position="47"/>
        <end position="66"/>
    </location>
</feature>
<dbReference type="InterPro" id="IPR032109">
    <property type="entry name" value="Big_3_5"/>
</dbReference>
<evidence type="ECO:0000259" key="5">
    <source>
        <dbReference type="Pfam" id="PF16640"/>
    </source>
</evidence>
<gene>
    <name evidence="6" type="ORF">DQ384_13380</name>
</gene>
<keyword evidence="7" id="KW-1185">Reference proteome</keyword>
<accession>A0A367FL16</accession>
<keyword evidence="4" id="KW-0472">Membrane</keyword>
<dbReference type="Gene3D" id="2.60.40.10">
    <property type="entry name" value="Immunoglobulins"/>
    <property type="match status" value="1"/>
</dbReference>
<dbReference type="Pfam" id="PF16640">
    <property type="entry name" value="Big_3_5"/>
    <property type="match status" value="1"/>
</dbReference>
<dbReference type="AlphaFoldDB" id="A0A367FL16"/>
<dbReference type="EMBL" id="QOIL01000006">
    <property type="protein sequence ID" value="RCG30941.1"/>
    <property type="molecule type" value="Genomic_DNA"/>
</dbReference>
<evidence type="ECO:0000256" key="4">
    <source>
        <dbReference type="SAM" id="Phobius"/>
    </source>
</evidence>
<dbReference type="Pfam" id="PF11999">
    <property type="entry name" value="Ice_binding"/>
    <property type="match status" value="1"/>
</dbReference>
<evidence type="ECO:0000256" key="1">
    <source>
        <dbReference type="ARBA" id="ARBA00005445"/>
    </source>
</evidence>
<evidence type="ECO:0000313" key="6">
    <source>
        <dbReference type="EMBL" id="RCG30941.1"/>
    </source>
</evidence>
<reference evidence="6 7" key="1">
    <citation type="submission" date="2018-06" db="EMBL/GenBank/DDBJ databases">
        <title>Sphaerisporangium craniellae sp. nov., isolated from a marine sponge in the South China Sea.</title>
        <authorList>
            <person name="Li L."/>
        </authorList>
    </citation>
    <scope>NUCLEOTIDE SEQUENCE [LARGE SCALE GENOMIC DNA]</scope>
    <source>
        <strain evidence="6 7">CCTCC AA 208026</strain>
    </source>
</reference>
<feature type="region of interest" description="Disordered" evidence="3">
    <location>
        <begin position="373"/>
        <end position="398"/>
    </location>
</feature>
<feature type="compositionally biased region" description="Basic residues" evidence="3">
    <location>
        <begin position="453"/>
        <end position="477"/>
    </location>
</feature>
<evidence type="ECO:0000313" key="7">
    <source>
        <dbReference type="Proteomes" id="UP000253094"/>
    </source>
</evidence>
<dbReference type="InterPro" id="IPR021884">
    <property type="entry name" value="Ice-bd_prot"/>
</dbReference>
<comment type="caution">
    <text evidence="6">The sequence shown here is derived from an EMBL/GenBank/DDBJ whole genome shotgun (WGS) entry which is preliminary data.</text>
</comment>
<protein>
    <submittedName>
        <fullName evidence="6">DUF3494 domain-containing protein</fullName>
    </submittedName>
</protein>
<sequence>MTIAAATLSTVGSRDALSAMRFHIAIPTAKDRFMNHASRPRVGARQIVRSLLAAALTATVAVWVVAAAPGAGAAAQPVPVPLGAAANFAVLGGVSVTNTGTTHITGDVGVSPGTTVTGFTPPSIVNGVIHHNDATAVLALSNLATAFANIAARPLTNPIAAALGGQTLTPGVYTTAAGAFTLSGTLTLNAQGDPNAVFIIRGSGLSVAAGATVALTGGARACNVFFAFTGPVTLGSGATLRGNLLVVPTTAGTVTVGRNATVEGRVLVGPLGTVAVDSSTITRPTGCLAPRPTTTTVVSSCTKSGKQGPLTLTATVRTANGPVTAGQVTFTSDGTAVGTADLDASGRATLANPALAEGERRIVARFPGAAELDPSASEPLTMKVGPNGTCPEECDEEDKEDKEFAEHVKQDRRDKRRFTRHHVRHDRHHHDDHGKLVTWQTLNTLTEGFHDGGHHRHHSHHGGYGRHHHGYPHHHEKPYKKHHYKKHFKPHYHKHYQAPRPRVAVTG</sequence>
<keyword evidence="4" id="KW-1133">Transmembrane helix</keyword>
<comment type="similarity">
    <text evidence="1">Belongs to the ice-binding protein family.</text>
</comment>
<evidence type="ECO:0000256" key="3">
    <source>
        <dbReference type="SAM" id="MobiDB-lite"/>
    </source>
</evidence>
<dbReference type="InterPro" id="IPR013783">
    <property type="entry name" value="Ig-like_fold"/>
</dbReference>
<feature type="domain" description="Bacterial Ig-like" evidence="5">
    <location>
        <begin position="307"/>
        <end position="384"/>
    </location>
</feature>
<feature type="region of interest" description="Disordered" evidence="3">
    <location>
        <begin position="452"/>
        <end position="477"/>
    </location>
</feature>
<keyword evidence="4" id="KW-0812">Transmembrane</keyword>